<feature type="compositionally biased region" description="Polar residues" evidence="2">
    <location>
        <begin position="29"/>
        <end position="38"/>
    </location>
</feature>
<dbReference type="Proteomes" id="UP000271380">
    <property type="component" value="Chromosome"/>
</dbReference>
<name>A0AB38VW17_9CORY</name>
<proteinExistence type="predicted"/>
<accession>A0AB38VW17</accession>
<evidence type="ECO:0008006" key="5">
    <source>
        <dbReference type="Google" id="ProtNLM"/>
    </source>
</evidence>
<keyword evidence="1" id="KW-0175">Coiled coil</keyword>
<feature type="compositionally biased region" description="Polar residues" evidence="2">
    <location>
        <begin position="1"/>
        <end position="11"/>
    </location>
</feature>
<evidence type="ECO:0000256" key="2">
    <source>
        <dbReference type="SAM" id="MobiDB-lite"/>
    </source>
</evidence>
<gene>
    <name evidence="3" type="ORF">NCTC949_01484</name>
</gene>
<feature type="region of interest" description="Disordered" evidence="2">
    <location>
        <begin position="1"/>
        <end position="53"/>
    </location>
</feature>
<feature type="region of interest" description="Disordered" evidence="2">
    <location>
        <begin position="136"/>
        <end position="168"/>
    </location>
</feature>
<evidence type="ECO:0000313" key="3">
    <source>
        <dbReference type="EMBL" id="VEH07009.1"/>
    </source>
</evidence>
<sequence>MADTTRQTTTEPELVETEHTPVDTGNEPVPQSSGTDASETAEKESGTDWKAHAKLWEKRAKDNQRAAEKLKELEDANKTELEKAYERIEELEAEKTKVATTLCRNTVAKEYNLTDEEAEMFLTGSEETMRMQAKVLAKRHRVGEDPGQGRGSNAGIDRQAIIDRAKQL</sequence>
<feature type="coiled-coil region" evidence="1">
    <location>
        <begin position="53"/>
        <end position="101"/>
    </location>
</feature>
<feature type="compositionally biased region" description="Basic and acidic residues" evidence="2">
    <location>
        <begin position="40"/>
        <end position="53"/>
    </location>
</feature>
<reference evidence="3 4" key="1">
    <citation type="submission" date="2018-12" db="EMBL/GenBank/DDBJ databases">
        <authorList>
            <consortium name="Pathogen Informatics"/>
        </authorList>
    </citation>
    <scope>NUCLEOTIDE SEQUENCE [LARGE SCALE GENOMIC DNA]</scope>
    <source>
        <strain evidence="3 4">NCTC949</strain>
    </source>
</reference>
<dbReference type="RefSeq" id="WP_126316879.1">
    <property type="nucleotide sequence ID" value="NZ_JBHOLU010000003.1"/>
</dbReference>
<organism evidence="3 4">
    <name type="scientific">Corynebacterium kutscheri</name>
    <dbReference type="NCBI Taxonomy" id="35755"/>
    <lineage>
        <taxon>Bacteria</taxon>
        <taxon>Bacillati</taxon>
        <taxon>Actinomycetota</taxon>
        <taxon>Actinomycetes</taxon>
        <taxon>Mycobacteriales</taxon>
        <taxon>Corynebacteriaceae</taxon>
        <taxon>Corynebacterium</taxon>
    </lineage>
</organism>
<evidence type="ECO:0000313" key="4">
    <source>
        <dbReference type="Proteomes" id="UP000271380"/>
    </source>
</evidence>
<dbReference type="EMBL" id="LR134377">
    <property type="protein sequence ID" value="VEH07009.1"/>
    <property type="molecule type" value="Genomic_DNA"/>
</dbReference>
<protein>
    <recommendedName>
        <fullName evidence="5">Scaffolding protein</fullName>
    </recommendedName>
</protein>
<evidence type="ECO:0000256" key="1">
    <source>
        <dbReference type="SAM" id="Coils"/>
    </source>
</evidence>
<dbReference type="AlphaFoldDB" id="A0AB38VW17"/>